<name>A0AAD2Q0V6_9AGAR</name>
<dbReference type="EMBL" id="CAVNYO010000043">
    <property type="protein sequence ID" value="CAK5263678.1"/>
    <property type="molecule type" value="Genomic_DNA"/>
</dbReference>
<reference evidence="1" key="1">
    <citation type="submission" date="2023-11" db="EMBL/GenBank/DDBJ databases">
        <authorList>
            <person name="De Vega J J."/>
            <person name="De Vega J J."/>
        </authorList>
    </citation>
    <scope>NUCLEOTIDE SEQUENCE</scope>
</reference>
<gene>
    <name evidence="1" type="ORF">MYCIT1_LOCUS3236</name>
</gene>
<accession>A0AAD2Q0V6</accession>
<dbReference type="AlphaFoldDB" id="A0AAD2Q0V6"/>
<evidence type="ECO:0000313" key="2">
    <source>
        <dbReference type="Proteomes" id="UP001295794"/>
    </source>
</evidence>
<comment type="caution">
    <text evidence="1">The sequence shown here is derived from an EMBL/GenBank/DDBJ whole genome shotgun (WGS) entry which is preliminary data.</text>
</comment>
<protein>
    <submittedName>
        <fullName evidence="1">Uncharacterized protein</fullName>
    </submittedName>
</protein>
<evidence type="ECO:0000313" key="1">
    <source>
        <dbReference type="EMBL" id="CAK5263678.1"/>
    </source>
</evidence>
<proteinExistence type="predicted"/>
<organism evidence="1 2">
    <name type="scientific">Mycena citricolor</name>
    <dbReference type="NCBI Taxonomy" id="2018698"/>
    <lineage>
        <taxon>Eukaryota</taxon>
        <taxon>Fungi</taxon>
        <taxon>Dikarya</taxon>
        <taxon>Basidiomycota</taxon>
        <taxon>Agaricomycotina</taxon>
        <taxon>Agaricomycetes</taxon>
        <taxon>Agaricomycetidae</taxon>
        <taxon>Agaricales</taxon>
        <taxon>Marasmiineae</taxon>
        <taxon>Mycenaceae</taxon>
        <taxon>Mycena</taxon>
    </lineage>
</organism>
<dbReference type="Proteomes" id="UP001295794">
    <property type="component" value="Unassembled WGS sequence"/>
</dbReference>
<keyword evidence="2" id="KW-1185">Reference proteome</keyword>
<sequence length="90" mass="9634">MNAGFSSTRTGFSDDSRILHPWRCLSVVAVEHASVEWNGGRLNRFVTASSPNPASSSSAASDGLDGETRVGRTFLAANGVIGLRLWERLV</sequence>